<dbReference type="InterPro" id="IPR057678">
    <property type="entry name" value="DUF7918"/>
</dbReference>
<dbReference type="PANTHER" id="PTHR36223">
    <property type="entry name" value="BETA-LACTAMASE-TYPE TRANSPEPTIDASE FOLD DOMAIN CONTAINING PROTEIN"/>
    <property type="match status" value="1"/>
</dbReference>
<proteinExistence type="predicted"/>
<dbReference type="Pfam" id="PF25534">
    <property type="entry name" value="DUF7918"/>
    <property type="match status" value="1"/>
</dbReference>
<protein>
    <recommendedName>
        <fullName evidence="2">DUF7918 domain-containing protein</fullName>
    </recommendedName>
</protein>
<reference evidence="3 4" key="1">
    <citation type="submission" date="2019-01" db="EMBL/GenBank/DDBJ databases">
        <title>Genome sequencing of the rare red list fungi Fomitopsis rosea.</title>
        <authorList>
            <person name="Buettner E."/>
            <person name="Kellner H."/>
        </authorList>
    </citation>
    <scope>NUCLEOTIDE SEQUENCE [LARGE SCALE GENOMIC DNA]</scope>
    <source>
        <strain evidence="3 4">DSM 105464</strain>
    </source>
</reference>
<name>A0A4Y9Y7P5_9APHY</name>
<comment type="caution">
    <text evidence="3">The sequence shown here is derived from an EMBL/GenBank/DDBJ whole genome shotgun (WGS) entry which is preliminary data.</text>
</comment>
<evidence type="ECO:0000259" key="2">
    <source>
        <dbReference type="Pfam" id="PF25534"/>
    </source>
</evidence>
<dbReference type="STRING" id="34475.A0A4Y9Y7P5"/>
<organism evidence="3 4">
    <name type="scientific">Rhodofomes roseus</name>
    <dbReference type="NCBI Taxonomy" id="34475"/>
    <lineage>
        <taxon>Eukaryota</taxon>
        <taxon>Fungi</taxon>
        <taxon>Dikarya</taxon>
        <taxon>Basidiomycota</taxon>
        <taxon>Agaricomycotina</taxon>
        <taxon>Agaricomycetes</taxon>
        <taxon>Polyporales</taxon>
        <taxon>Rhodofomes</taxon>
    </lineage>
</organism>
<evidence type="ECO:0000313" key="4">
    <source>
        <dbReference type="Proteomes" id="UP000298390"/>
    </source>
</evidence>
<dbReference type="Proteomes" id="UP000298390">
    <property type="component" value="Unassembled WGS sequence"/>
</dbReference>
<evidence type="ECO:0000313" key="3">
    <source>
        <dbReference type="EMBL" id="TFY56849.1"/>
    </source>
</evidence>
<dbReference type="AlphaFoldDB" id="A0A4Y9Y7P5"/>
<gene>
    <name evidence="3" type="ORF">EVJ58_g7382</name>
</gene>
<dbReference type="EMBL" id="SEKV01000471">
    <property type="protein sequence ID" value="TFY56849.1"/>
    <property type="molecule type" value="Genomic_DNA"/>
</dbReference>
<accession>A0A4Y9Y7P5</accession>
<evidence type="ECO:0000256" key="1">
    <source>
        <dbReference type="SAM" id="MobiDB-lite"/>
    </source>
</evidence>
<feature type="region of interest" description="Disordered" evidence="1">
    <location>
        <begin position="288"/>
        <end position="309"/>
    </location>
</feature>
<feature type="region of interest" description="Disordered" evidence="1">
    <location>
        <begin position="208"/>
        <end position="258"/>
    </location>
</feature>
<dbReference type="PANTHER" id="PTHR36223:SF1">
    <property type="entry name" value="TRANSCRIPTION ELONGATION FACTOR EAF N-TERMINAL DOMAIN-CONTAINING PROTEIN"/>
    <property type="match status" value="1"/>
</dbReference>
<sequence length="346" mass="38245">MRKGILEVSVRSEGRNLPEYQVDPVDDRTLACYIPSEVGKTFEICWRGDTRRDKYDSTMRCSVDGRSAGGTFCMRGIVDISRWGIRNAANRRKPFVFAPLATTDDESLAVSLEAHPDLGTIDVKLLYAVRLGTTHFKQRPDAIQPSTVHEKSKKMGVHCVSLGDSRECERHDKVKIKPINKSDPVYARFIFRYRSKDFLQAEGIMPLDEGNGGGAHSPAPSGRKRRSAGLHPDILEAGPNRKRARKNDPAAPARTVKDVKPSVAELAGNEYLGDLQTGHGSVQGRAQSLETRTKGLKGSDSSQRVKRERRGIAEDVIDLTGSDVKRERSPIRLEASGVVIDLTLDD</sequence>
<feature type="domain" description="DUF7918" evidence="2">
    <location>
        <begin position="6"/>
        <end position="206"/>
    </location>
</feature>